<dbReference type="GO" id="GO:0016853">
    <property type="term" value="F:isomerase activity"/>
    <property type="evidence" value="ECO:0007669"/>
    <property type="project" value="UniProtKB-KW"/>
</dbReference>
<dbReference type="Gene3D" id="3.30.429.10">
    <property type="entry name" value="Macrophage Migration Inhibitory Factor"/>
    <property type="match status" value="2"/>
</dbReference>
<sequence>MPYINIRVNQPLTQKTRQALQKSTTQLMDELMGKRREVTVVQIEESHPEHWAVNAEFLSISAPTAAYVDIKITAGTNSAEDKNRMIQQTIVMLREQIGVLQEACYVVIDEIPAVNWGYDGQTQAARAANRL</sequence>
<dbReference type="EMBL" id="JADEYS010000010">
    <property type="protein sequence ID" value="MBE9397862.1"/>
    <property type="molecule type" value="Genomic_DNA"/>
</dbReference>
<evidence type="ECO:0000259" key="3">
    <source>
        <dbReference type="Pfam" id="PF01361"/>
    </source>
</evidence>
<keyword evidence="5" id="KW-1185">Reference proteome</keyword>
<evidence type="ECO:0000313" key="5">
    <source>
        <dbReference type="Proteomes" id="UP000640333"/>
    </source>
</evidence>
<accession>A0A8J7FBD3</accession>
<evidence type="ECO:0000256" key="2">
    <source>
        <dbReference type="ARBA" id="ARBA00023235"/>
    </source>
</evidence>
<feature type="domain" description="4-oxalocrotonate tautomerase-like" evidence="3">
    <location>
        <begin position="67"/>
        <end position="121"/>
    </location>
</feature>
<keyword evidence="2" id="KW-0413">Isomerase</keyword>
<evidence type="ECO:0000313" key="4">
    <source>
        <dbReference type="EMBL" id="MBE9397862.1"/>
    </source>
</evidence>
<comment type="caution">
    <text evidence="4">The sequence shown here is derived from an EMBL/GenBank/DDBJ whole genome shotgun (WGS) entry which is preliminary data.</text>
</comment>
<proteinExistence type="inferred from homology"/>
<reference evidence="4" key="1">
    <citation type="submission" date="2020-10" db="EMBL/GenBank/DDBJ databases">
        <title>Bacterium isolated from coastal waters sediment.</title>
        <authorList>
            <person name="Chen R.-J."/>
            <person name="Lu D.-C."/>
            <person name="Zhu K.-L."/>
            <person name="Du Z.-J."/>
        </authorList>
    </citation>
    <scope>NUCLEOTIDE SEQUENCE</scope>
    <source>
        <strain evidence="4">N1Y112</strain>
    </source>
</reference>
<dbReference type="Pfam" id="PF01361">
    <property type="entry name" value="Tautomerase"/>
    <property type="match status" value="2"/>
</dbReference>
<evidence type="ECO:0000256" key="1">
    <source>
        <dbReference type="ARBA" id="ARBA00006723"/>
    </source>
</evidence>
<dbReference type="InterPro" id="IPR014347">
    <property type="entry name" value="Tautomerase/MIF_sf"/>
</dbReference>
<dbReference type="Proteomes" id="UP000640333">
    <property type="component" value="Unassembled WGS sequence"/>
</dbReference>
<dbReference type="InterPro" id="IPR004370">
    <property type="entry name" value="4-OT-like_dom"/>
</dbReference>
<dbReference type="PANTHER" id="PTHR35530:SF1">
    <property type="entry name" value="2-HYDROXYMUCONATE TAUTOMERASE"/>
    <property type="match status" value="1"/>
</dbReference>
<dbReference type="PANTHER" id="PTHR35530">
    <property type="entry name" value="TAUTOMERASE-RELATED"/>
    <property type="match status" value="1"/>
</dbReference>
<gene>
    <name evidence="4" type="ORF">IOQ59_11390</name>
</gene>
<protein>
    <submittedName>
        <fullName evidence="4">Tautomerase family protein</fullName>
    </submittedName>
</protein>
<comment type="similarity">
    <text evidence="1">Belongs to the 4-oxalocrotonate tautomerase family.</text>
</comment>
<feature type="domain" description="4-oxalocrotonate tautomerase-like" evidence="3">
    <location>
        <begin position="2"/>
        <end position="55"/>
    </location>
</feature>
<name>A0A8J7FBD3_9GAMM</name>
<dbReference type="AlphaFoldDB" id="A0A8J7FBD3"/>
<dbReference type="SUPFAM" id="SSF55331">
    <property type="entry name" value="Tautomerase/MIF"/>
    <property type="match status" value="1"/>
</dbReference>
<organism evidence="4 5">
    <name type="scientific">Pontibacterium sinense</name>
    <dbReference type="NCBI Taxonomy" id="2781979"/>
    <lineage>
        <taxon>Bacteria</taxon>
        <taxon>Pseudomonadati</taxon>
        <taxon>Pseudomonadota</taxon>
        <taxon>Gammaproteobacteria</taxon>
        <taxon>Oceanospirillales</taxon>
        <taxon>Oceanospirillaceae</taxon>
        <taxon>Pontibacterium</taxon>
    </lineage>
</organism>
<dbReference type="RefSeq" id="WP_193953415.1">
    <property type="nucleotide sequence ID" value="NZ_JADEYS010000010.1"/>
</dbReference>